<keyword evidence="3" id="KW-1185">Reference proteome</keyword>
<dbReference type="InterPro" id="IPR009288">
    <property type="entry name" value="AIG2-like_dom"/>
</dbReference>
<dbReference type="SUPFAM" id="SSF110857">
    <property type="entry name" value="Gamma-glutamyl cyclotransferase-like"/>
    <property type="match status" value="1"/>
</dbReference>
<dbReference type="EMBL" id="AP019791">
    <property type="protein sequence ID" value="BBL79155.1"/>
    <property type="molecule type" value="Genomic_DNA"/>
</dbReference>
<sequence length="154" mass="16647">MPDVYLFLYGTLKRGQPSHEAFCQGYLSVAEAAVRGEIFTLPDGYPALVVPEEDMLATGTADPLADAALQERAEHRELPEPQRPLVRGELYLFGDPEARLPALDAFEGFRPGGESLYLRVLVPALAAGTVVPAWTYTMPGEPEGTPLPGGVWPP</sequence>
<protein>
    <submittedName>
        <fullName evidence="2">AIG2 family protein</fullName>
    </submittedName>
</protein>
<gene>
    <name evidence="2" type="ORF">RxyAA322_10090</name>
</gene>
<dbReference type="Pfam" id="PF06094">
    <property type="entry name" value="GGACT"/>
    <property type="match status" value="2"/>
</dbReference>
<dbReference type="AlphaFoldDB" id="A0A510HIR0"/>
<feature type="domain" description="Gamma-glutamylcyclotransferase AIG2-like" evidence="1">
    <location>
        <begin position="79"/>
        <end position="152"/>
    </location>
</feature>
<evidence type="ECO:0000313" key="2">
    <source>
        <dbReference type="EMBL" id="BBL79155.1"/>
    </source>
</evidence>
<dbReference type="InterPro" id="IPR036568">
    <property type="entry name" value="GGCT-like_sf"/>
</dbReference>
<evidence type="ECO:0000313" key="3">
    <source>
        <dbReference type="Proteomes" id="UP000318065"/>
    </source>
</evidence>
<name>A0A510HIR0_9ACTN</name>
<reference evidence="2" key="1">
    <citation type="journal article" date="2019" name="Microbiol. Resour. Announc.">
        <title>Complete Genome Sequence of Rubrobacter xylanophilus Strain AA3-22, Isolated from Arima Onsen in Japan.</title>
        <authorList>
            <person name="Tomariguchi N."/>
            <person name="Miyazaki K."/>
        </authorList>
    </citation>
    <scope>NUCLEOTIDE SEQUENCE [LARGE SCALE GENOMIC DNA]</scope>
    <source>
        <strain evidence="2">AA3-22</strain>
    </source>
</reference>
<accession>A0A510HIR0</accession>
<feature type="domain" description="Gamma-glutamylcyclotransferase AIG2-like" evidence="1">
    <location>
        <begin position="6"/>
        <end position="66"/>
    </location>
</feature>
<dbReference type="InterPro" id="IPR013024">
    <property type="entry name" value="GGCT-like"/>
</dbReference>
<organism evidence="2 3">
    <name type="scientific">Rubrobacter xylanophilus</name>
    <dbReference type="NCBI Taxonomy" id="49319"/>
    <lineage>
        <taxon>Bacteria</taxon>
        <taxon>Bacillati</taxon>
        <taxon>Actinomycetota</taxon>
        <taxon>Rubrobacteria</taxon>
        <taxon>Rubrobacterales</taxon>
        <taxon>Rubrobacteraceae</taxon>
        <taxon>Rubrobacter</taxon>
    </lineage>
</organism>
<dbReference type="Proteomes" id="UP000318065">
    <property type="component" value="Chromosome"/>
</dbReference>
<dbReference type="OrthoDB" id="5070127at2"/>
<dbReference type="CDD" id="cd06661">
    <property type="entry name" value="GGCT_like"/>
    <property type="match status" value="1"/>
</dbReference>
<dbReference type="Gene3D" id="3.10.490.10">
    <property type="entry name" value="Gamma-glutamyl cyclotransferase-like"/>
    <property type="match status" value="1"/>
</dbReference>
<dbReference type="RefSeq" id="WP_143527200.1">
    <property type="nucleotide sequence ID" value="NZ_AP019791.1"/>
</dbReference>
<evidence type="ECO:0000259" key="1">
    <source>
        <dbReference type="Pfam" id="PF06094"/>
    </source>
</evidence>
<proteinExistence type="predicted"/>